<dbReference type="AlphaFoldDB" id="A0A0D1KJU8"/>
<reference evidence="4 5" key="1">
    <citation type="journal article" date="2015" name="Microbiology (Mosc.)">
        <title>Genomics of the Weissella cibaria species with an examination of its metabolic traits.</title>
        <authorList>
            <person name="Lynch K.M."/>
            <person name="Lucid A."/>
            <person name="Arendt E.K."/>
            <person name="Sleator R.D."/>
            <person name="Lucey B."/>
            <person name="Coffey A."/>
        </authorList>
    </citation>
    <scope>NUCLEOTIDE SEQUENCE [LARGE SCALE GENOMIC DNA]</scope>
    <source>
        <strain evidence="4 5">AB3b</strain>
    </source>
</reference>
<dbReference type="Proteomes" id="UP000032289">
    <property type="component" value="Unassembled WGS sequence"/>
</dbReference>
<dbReference type="CDD" id="cd00761">
    <property type="entry name" value="Glyco_tranf_GTA_type"/>
    <property type="match status" value="1"/>
</dbReference>
<gene>
    <name evidence="4" type="primary">epsH_2</name>
    <name evidence="4" type="ORF">ab3b_00860</name>
</gene>
<dbReference type="InterPro" id="IPR001173">
    <property type="entry name" value="Glyco_trans_2-like"/>
</dbReference>
<accession>A0A0D1KJU8</accession>
<dbReference type="InterPro" id="IPR029044">
    <property type="entry name" value="Nucleotide-diphossugar_trans"/>
</dbReference>
<dbReference type="Pfam" id="PF00535">
    <property type="entry name" value="Glycos_transf_2"/>
    <property type="match status" value="1"/>
</dbReference>
<dbReference type="RefSeq" id="WP_043940987.1">
    <property type="nucleotide sequence ID" value="NZ_JWHT01000020.1"/>
</dbReference>
<evidence type="ECO:0000256" key="1">
    <source>
        <dbReference type="ARBA" id="ARBA00022676"/>
    </source>
</evidence>
<organism evidence="4 5">
    <name type="scientific">Weissella cibaria</name>
    <dbReference type="NCBI Taxonomy" id="137591"/>
    <lineage>
        <taxon>Bacteria</taxon>
        <taxon>Bacillati</taxon>
        <taxon>Bacillota</taxon>
        <taxon>Bacilli</taxon>
        <taxon>Lactobacillales</taxon>
        <taxon>Lactobacillaceae</taxon>
        <taxon>Weissella</taxon>
    </lineage>
</organism>
<dbReference type="SUPFAM" id="SSF53448">
    <property type="entry name" value="Nucleotide-diphospho-sugar transferases"/>
    <property type="match status" value="1"/>
</dbReference>
<evidence type="ECO:0000256" key="2">
    <source>
        <dbReference type="ARBA" id="ARBA00022679"/>
    </source>
</evidence>
<keyword evidence="2 4" id="KW-0808">Transferase</keyword>
<name>A0A0D1KJU8_9LACO</name>
<dbReference type="EMBL" id="JWHT01000020">
    <property type="protein sequence ID" value="KIU24964.1"/>
    <property type="molecule type" value="Genomic_DNA"/>
</dbReference>
<evidence type="ECO:0000259" key="3">
    <source>
        <dbReference type="Pfam" id="PF00535"/>
    </source>
</evidence>
<dbReference type="PANTHER" id="PTHR22916">
    <property type="entry name" value="GLYCOSYLTRANSFERASE"/>
    <property type="match status" value="1"/>
</dbReference>
<evidence type="ECO:0000313" key="4">
    <source>
        <dbReference type="EMBL" id="KIU24964.1"/>
    </source>
</evidence>
<dbReference type="PANTHER" id="PTHR22916:SF51">
    <property type="entry name" value="GLYCOSYLTRANSFERASE EPSH-RELATED"/>
    <property type="match status" value="1"/>
</dbReference>
<dbReference type="EC" id="2.4.-.-" evidence="4"/>
<proteinExistence type="predicted"/>
<keyword evidence="1 4" id="KW-0328">Glycosyltransferase</keyword>
<comment type="caution">
    <text evidence="4">The sequence shown here is derived from an EMBL/GenBank/DDBJ whole genome shotgun (WGS) entry which is preliminary data.</text>
</comment>
<dbReference type="PATRIC" id="fig|137591.24.peg.842"/>
<sequence length="341" mass="39625">MENVAKTFFSVIIPVYKTTRESLFLCLNQVLKSTYENFEIIVVMDGSNPNLKLELNKKCNDRRVKILEQDHKGLGAARNFGMDLAKGEYMLFLDSDDILLPEVFMKLHNKIQSDENLDVILFPWQNYINLPGEPTHQNDNQSNINVAVWNKCYRVEYLENIKFETGVLYEDILFTFQTVFKTNNIGRVLGNPLYLYRVNQNSSITATMDNQKHALALMKTVIDSRHEISDFFSERDILAYIYFCWKFHLDAALRKKDADMLIGLVRIGNLIPDFPFNTLAKKSIFRKAKLMAIKNSLEKYDFDNAHRLNNAHGMCGGILAVWSLMNMEVFVRNRGKNFLRF</sequence>
<dbReference type="Gene3D" id="3.90.550.10">
    <property type="entry name" value="Spore Coat Polysaccharide Biosynthesis Protein SpsA, Chain A"/>
    <property type="match status" value="1"/>
</dbReference>
<evidence type="ECO:0000313" key="5">
    <source>
        <dbReference type="Proteomes" id="UP000032289"/>
    </source>
</evidence>
<dbReference type="GO" id="GO:0016757">
    <property type="term" value="F:glycosyltransferase activity"/>
    <property type="evidence" value="ECO:0007669"/>
    <property type="project" value="UniProtKB-KW"/>
</dbReference>
<feature type="domain" description="Glycosyltransferase 2-like" evidence="3">
    <location>
        <begin position="10"/>
        <end position="166"/>
    </location>
</feature>
<protein>
    <submittedName>
        <fullName evidence="4">EpsH_2 protein</fullName>
        <ecNumber evidence="4">2.4.-.-</ecNumber>
    </submittedName>
</protein>